<evidence type="ECO:0000259" key="7">
    <source>
        <dbReference type="Pfam" id="PF04055"/>
    </source>
</evidence>
<keyword evidence="6" id="KW-0501">Molybdenum cofactor biosynthesis</keyword>
<dbReference type="EMBL" id="EQ962654">
    <property type="protein sequence ID" value="EED19797.1"/>
    <property type="molecule type" value="Genomic_DNA"/>
</dbReference>
<dbReference type="OrthoDB" id="429626at2759"/>
<reference evidence="9" key="1">
    <citation type="journal article" date="2015" name="Genome Announc.">
        <title>Genome sequence of the AIDS-associated pathogen Penicillium marneffei (ATCC18224) and its near taxonomic relative Talaromyces stipitatus (ATCC10500).</title>
        <authorList>
            <person name="Nierman W.C."/>
            <person name="Fedorova-Abrams N.D."/>
            <person name="Andrianopoulos A."/>
        </authorList>
    </citation>
    <scope>NUCLEOTIDE SEQUENCE [LARGE SCALE GENOMIC DNA]</scope>
    <source>
        <strain evidence="9">ATCC 10500 / CBS 375.48 / QM 6759 / NRRL 1006</strain>
    </source>
</reference>
<dbReference type="eggNOG" id="KOG2876">
    <property type="taxonomic scope" value="Eukaryota"/>
</dbReference>
<dbReference type="VEuPathDB" id="FungiDB:TSTA_030630"/>
<dbReference type="InParanoid" id="B8M7R8"/>
<keyword evidence="4" id="KW-0408">Iron</keyword>
<dbReference type="InterPro" id="IPR013785">
    <property type="entry name" value="Aldolase_TIM"/>
</dbReference>
<keyword evidence="9" id="KW-1185">Reference proteome</keyword>
<dbReference type="STRING" id="441959.B8M7R8"/>
<dbReference type="OMA" id="ISFEIAH"/>
<dbReference type="GO" id="GO:0061798">
    <property type="term" value="F:GTP 3',8'-cyclase activity"/>
    <property type="evidence" value="ECO:0007669"/>
    <property type="project" value="TreeGrafter"/>
</dbReference>
<dbReference type="GO" id="GO:0006777">
    <property type="term" value="P:Mo-molybdopterin cofactor biosynthetic process"/>
    <property type="evidence" value="ECO:0007669"/>
    <property type="project" value="UniProtKB-KW"/>
</dbReference>
<sequence length="165" mass="18440">MPEEGIDLSPPSQLLISFEIAHLSTLFVSEGVTKFWLTGGEPTPLASFRQNGLRELCVATNGIFLPRMLDPMLEAGLTGINLSMDTLDPFQFETMTRKTSKGLEGVMKSIDRILQMKELQVNDDRITVDRELLDLIEYAVKRKKAKHAGMTELASMNRPLIFIGV</sequence>
<dbReference type="GO" id="GO:0061799">
    <property type="term" value="F:cyclic pyranopterin monophosphate synthase activity"/>
    <property type="evidence" value="ECO:0007669"/>
    <property type="project" value="TreeGrafter"/>
</dbReference>
<dbReference type="InterPro" id="IPR007197">
    <property type="entry name" value="rSAM"/>
</dbReference>
<evidence type="ECO:0000313" key="9">
    <source>
        <dbReference type="Proteomes" id="UP000001745"/>
    </source>
</evidence>
<dbReference type="GO" id="GO:0046872">
    <property type="term" value="F:metal ion binding"/>
    <property type="evidence" value="ECO:0007669"/>
    <property type="project" value="UniProtKB-KW"/>
</dbReference>
<keyword evidence="2" id="KW-0949">S-adenosyl-L-methionine</keyword>
<gene>
    <name evidence="8" type="ORF">TSTA_030630</name>
</gene>
<protein>
    <submittedName>
        <fullName evidence="8">Molybdenum cofactor biosynthesis protein A, putative</fullName>
    </submittedName>
</protein>
<evidence type="ECO:0000256" key="4">
    <source>
        <dbReference type="ARBA" id="ARBA00023004"/>
    </source>
</evidence>
<dbReference type="RefSeq" id="XP_002480231.1">
    <property type="nucleotide sequence ID" value="XM_002480186.1"/>
</dbReference>
<name>B8M7R8_TALSN</name>
<dbReference type="HOGENOM" id="CLU_1611909_0_0_1"/>
<dbReference type="Proteomes" id="UP000001745">
    <property type="component" value="Unassembled WGS sequence"/>
</dbReference>
<evidence type="ECO:0000256" key="5">
    <source>
        <dbReference type="ARBA" id="ARBA00023014"/>
    </source>
</evidence>
<dbReference type="Gene3D" id="3.20.20.70">
    <property type="entry name" value="Aldolase class I"/>
    <property type="match status" value="1"/>
</dbReference>
<organism evidence="8 9">
    <name type="scientific">Talaromyces stipitatus (strain ATCC 10500 / CBS 375.48 / QM 6759 / NRRL 1006)</name>
    <name type="common">Penicillium stipitatum</name>
    <dbReference type="NCBI Taxonomy" id="441959"/>
    <lineage>
        <taxon>Eukaryota</taxon>
        <taxon>Fungi</taxon>
        <taxon>Dikarya</taxon>
        <taxon>Ascomycota</taxon>
        <taxon>Pezizomycotina</taxon>
        <taxon>Eurotiomycetes</taxon>
        <taxon>Eurotiomycetidae</taxon>
        <taxon>Eurotiales</taxon>
        <taxon>Trichocomaceae</taxon>
        <taxon>Talaromyces</taxon>
        <taxon>Talaromyces sect. Talaromyces</taxon>
    </lineage>
</organism>
<keyword evidence="3" id="KW-0479">Metal-binding</keyword>
<dbReference type="AlphaFoldDB" id="B8M7R8"/>
<evidence type="ECO:0000256" key="2">
    <source>
        <dbReference type="ARBA" id="ARBA00022691"/>
    </source>
</evidence>
<dbReference type="InterPro" id="IPR050105">
    <property type="entry name" value="MoCo_biosynth_MoaA/MoaC"/>
</dbReference>
<proteinExistence type="predicted"/>
<accession>B8M7R8</accession>
<evidence type="ECO:0000256" key="6">
    <source>
        <dbReference type="ARBA" id="ARBA00023150"/>
    </source>
</evidence>
<evidence type="ECO:0000313" key="8">
    <source>
        <dbReference type="EMBL" id="EED19797.1"/>
    </source>
</evidence>
<comment type="pathway">
    <text evidence="1">Cofactor biosynthesis; molybdopterin biosynthesis.</text>
</comment>
<dbReference type="Pfam" id="PF04055">
    <property type="entry name" value="Radical_SAM"/>
    <property type="match status" value="1"/>
</dbReference>
<dbReference type="PANTHER" id="PTHR22960:SF0">
    <property type="entry name" value="MOLYBDENUM COFACTOR BIOSYNTHESIS PROTEIN 1"/>
    <property type="match status" value="1"/>
</dbReference>
<dbReference type="SUPFAM" id="SSF102114">
    <property type="entry name" value="Radical SAM enzymes"/>
    <property type="match status" value="1"/>
</dbReference>
<evidence type="ECO:0000256" key="1">
    <source>
        <dbReference type="ARBA" id="ARBA00005046"/>
    </source>
</evidence>
<dbReference type="GeneID" id="8101742"/>
<dbReference type="PANTHER" id="PTHR22960">
    <property type="entry name" value="MOLYBDOPTERIN COFACTOR SYNTHESIS PROTEIN A"/>
    <property type="match status" value="1"/>
</dbReference>
<dbReference type="GO" id="GO:0051536">
    <property type="term" value="F:iron-sulfur cluster binding"/>
    <property type="evidence" value="ECO:0007669"/>
    <property type="project" value="UniProtKB-KW"/>
</dbReference>
<feature type="domain" description="Radical SAM core" evidence="7">
    <location>
        <begin position="23"/>
        <end position="114"/>
    </location>
</feature>
<evidence type="ECO:0000256" key="3">
    <source>
        <dbReference type="ARBA" id="ARBA00022723"/>
    </source>
</evidence>
<dbReference type="PhylomeDB" id="B8M7R8"/>
<keyword evidence="5" id="KW-0411">Iron-sulfur</keyword>
<dbReference type="InterPro" id="IPR058240">
    <property type="entry name" value="rSAM_sf"/>
</dbReference>